<proteinExistence type="predicted"/>
<evidence type="ECO:0000313" key="3">
    <source>
        <dbReference type="EMBL" id="RRS06106.1"/>
    </source>
</evidence>
<gene>
    <name evidence="3" type="ORF">EIP75_00430</name>
</gene>
<accession>A0A3R8SC24</accession>
<name>A0A3R8SC24_9BURK</name>
<dbReference type="Proteomes" id="UP000269265">
    <property type="component" value="Unassembled WGS sequence"/>
</dbReference>
<organism evidence="3 4">
    <name type="scientific">Aquabacterium soli</name>
    <dbReference type="NCBI Taxonomy" id="2493092"/>
    <lineage>
        <taxon>Bacteria</taxon>
        <taxon>Pseudomonadati</taxon>
        <taxon>Pseudomonadota</taxon>
        <taxon>Betaproteobacteria</taxon>
        <taxon>Burkholderiales</taxon>
        <taxon>Aquabacterium</taxon>
    </lineage>
</organism>
<feature type="coiled-coil region" evidence="1">
    <location>
        <begin position="196"/>
        <end position="223"/>
    </location>
</feature>
<reference evidence="3 4" key="1">
    <citation type="submission" date="2018-12" db="EMBL/GenBank/DDBJ databases">
        <title>The whole draft genome of Aquabacterium sp. SJQ9.</title>
        <authorList>
            <person name="Sun L."/>
            <person name="Gao X."/>
            <person name="Chen W."/>
            <person name="Huang K."/>
        </authorList>
    </citation>
    <scope>NUCLEOTIDE SEQUENCE [LARGE SCALE GENOMIC DNA]</scope>
    <source>
        <strain evidence="3 4">SJQ9</strain>
    </source>
</reference>
<comment type="caution">
    <text evidence="3">The sequence shown here is derived from an EMBL/GenBank/DDBJ whole genome shotgun (WGS) entry which is preliminary data.</text>
</comment>
<dbReference type="OrthoDB" id="9553330at2"/>
<sequence length="429" mass="45757">MAILKLITQPSSIMDKAIASAAGPLKVMKAPTGMNFAIEIDVDKAIVKAVEKDPLLQSIMVDKANEIYEDLVSRIGKNLQATDKGAVTLKDAGQNDKLEKLITVVNKGIEEARKIAVDRAQKDVLKAWDELVKARKDYTKYKIKIGVKITTGLAGLAVSIGLLAGGVVSFGASSIPGIVGMVKSTAAIGAQIVSASQEIETAQKRLEGNLKTIEQRFVNAKGEFTKKGKSQEAGAALLEQFLGTSGPFAVVASIKGAVDDLGTIKSKFGGLKVNSHDAAKNLHSILEKVAEARKKFFADVDKEVKKAGTSKATADRKEIEKRLDAVLDPFTSKVDAALRAVIEYQSRYKTAEPKITVAEKRVAELAKLKGKGWKVFENVLVFSDLALSFADPGQYAKVGESLAGILPSVGGLAADKITKKVFEGTFLEG</sequence>
<keyword evidence="1" id="KW-0175">Coiled coil</keyword>
<dbReference type="EMBL" id="RSED01000001">
    <property type="protein sequence ID" value="RRS06106.1"/>
    <property type="molecule type" value="Genomic_DNA"/>
</dbReference>
<feature type="transmembrane region" description="Helical" evidence="2">
    <location>
        <begin position="145"/>
        <end position="172"/>
    </location>
</feature>
<evidence type="ECO:0000313" key="4">
    <source>
        <dbReference type="Proteomes" id="UP000269265"/>
    </source>
</evidence>
<keyword evidence="2" id="KW-0812">Transmembrane</keyword>
<evidence type="ECO:0000256" key="2">
    <source>
        <dbReference type="SAM" id="Phobius"/>
    </source>
</evidence>
<keyword evidence="2" id="KW-0472">Membrane</keyword>
<keyword evidence="4" id="KW-1185">Reference proteome</keyword>
<dbReference type="AlphaFoldDB" id="A0A3R8SC24"/>
<protein>
    <submittedName>
        <fullName evidence="3">Uncharacterized protein</fullName>
    </submittedName>
</protein>
<keyword evidence="2" id="KW-1133">Transmembrane helix</keyword>
<dbReference type="RefSeq" id="WP_125241249.1">
    <property type="nucleotide sequence ID" value="NZ_RSED01000001.1"/>
</dbReference>
<evidence type="ECO:0000256" key="1">
    <source>
        <dbReference type="SAM" id="Coils"/>
    </source>
</evidence>